<dbReference type="Pfam" id="PF13649">
    <property type="entry name" value="Methyltransf_25"/>
    <property type="match status" value="1"/>
</dbReference>
<evidence type="ECO:0000259" key="4">
    <source>
        <dbReference type="Pfam" id="PF13649"/>
    </source>
</evidence>
<dbReference type="GO" id="GO:0008168">
    <property type="term" value="F:methyltransferase activity"/>
    <property type="evidence" value="ECO:0007669"/>
    <property type="project" value="UniProtKB-KW"/>
</dbReference>
<dbReference type="PANTHER" id="PTHR43464">
    <property type="entry name" value="METHYLTRANSFERASE"/>
    <property type="match status" value="1"/>
</dbReference>
<dbReference type="GO" id="GO:0032259">
    <property type="term" value="P:methylation"/>
    <property type="evidence" value="ECO:0007669"/>
    <property type="project" value="UniProtKB-KW"/>
</dbReference>
<dbReference type="InterPro" id="IPR041698">
    <property type="entry name" value="Methyltransf_25"/>
</dbReference>
<dbReference type="CDD" id="cd02440">
    <property type="entry name" value="AdoMet_MTases"/>
    <property type="match status" value="1"/>
</dbReference>
<keyword evidence="6" id="KW-1185">Reference proteome</keyword>
<dbReference type="Proteomes" id="UP001331561">
    <property type="component" value="Unassembled WGS sequence"/>
</dbReference>
<dbReference type="RefSeq" id="WP_327601091.1">
    <property type="nucleotide sequence ID" value="NZ_JAYXHS010000004.1"/>
</dbReference>
<comment type="caution">
    <text evidence="5">The sequence shown here is derived from an EMBL/GenBank/DDBJ whole genome shotgun (WGS) entry which is preliminary data.</text>
</comment>
<evidence type="ECO:0000256" key="1">
    <source>
        <dbReference type="ARBA" id="ARBA00022603"/>
    </source>
</evidence>
<reference evidence="5 6" key="1">
    <citation type="submission" date="2024-01" db="EMBL/GenBank/DDBJ databases">
        <title>Uliginosibacterium soil sp. nov.</title>
        <authorList>
            <person name="Lv Y."/>
        </authorList>
    </citation>
    <scope>NUCLEOTIDE SEQUENCE [LARGE SCALE GENOMIC DNA]</scope>
    <source>
        <strain evidence="5 6">H3</strain>
    </source>
</reference>
<protein>
    <submittedName>
        <fullName evidence="5">Class I SAM-dependent methyltransferase</fullName>
        <ecNumber evidence="5">2.1.-.-</ecNumber>
    </submittedName>
</protein>
<dbReference type="Gene3D" id="3.40.50.150">
    <property type="entry name" value="Vaccinia Virus protein VP39"/>
    <property type="match status" value="1"/>
</dbReference>
<dbReference type="InterPro" id="IPR029063">
    <property type="entry name" value="SAM-dependent_MTases_sf"/>
</dbReference>
<keyword evidence="3" id="KW-0949">S-adenosyl-L-methionine</keyword>
<dbReference type="PANTHER" id="PTHR43464:SF19">
    <property type="entry name" value="UBIQUINONE BIOSYNTHESIS O-METHYLTRANSFERASE, MITOCHONDRIAL"/>
    <property type="match status" value="1"/>
</dbReference>
<keyword evidence="2 5" id="KW-0808">Transferase</keyword>
<organism evidence="5 6">
    <name type="scientific">Uliginosibacterium silvisoli</name>
    <dbReference type="NCBI Taxonomy" id="3114758"/>
    <lineage>
        <taxon>Bacteria</taxon>
        <taxon>Pseudomonadati</taxon>
        <taxon>Pseudomonadota</taxon>
        <taxon>Betaproteobacteria</taxon>
        <taxon>Rhodocyclales</taxon>
        <taxon>Zoogloeaceae</taxon>
        <taxon>Uliginosibacterium</taxon>
    </lineage>
</organism>
<dbReference type="EC" id="2.1.-.-" evidence="5"/>
<accession>A0ABU6KAS5</accession>
<name>A0ABU6KAS5_9RHOO</name>
<keyword evidence="1 5" id="KW-0489">Methyltransferase</keyword>
<evidence type="ECO:0000256" key="3">
    <source>
        <dbReference type="ARBA" id="ARBA00022691"/>
    </source>
</evidence>
<gene>
    <name evidence="5" type="ORF">VVD49_20485</name>
</gene>
<feature type="domain" description="Methyltransferase" evidence="4">
    <location>
        <begin position="53"/>
        <end position="145"/>
    </location>
</feature>
<sequence length="228" mass="25343">MSNPTVQQDEVFRSGEGDAWFRRNAASLDAHAGHDWILDSLSRLQGRADIRTVCEVGCASAWRLARLPEVLPRTTRRAGFDLSEDAVRHGRARDPALDLRFGAASAPPFDEQFDLVIVSFVLHWIDRALLTRSLAAIDALVAPGGYLAVADFLPDSPCRRRYHHRNDVALYTYKQDYAAAFTATNLYREVSRSVFHHGDTQGALQAAGDGDRASCVLLHKPLNAYPER</sequence>
<evidence type="ECO:0000313" key="6">
    <source>
        <dbReference type="Proteomes" id="UP001331561"/>
    </source>
</evidence>
<evidence type="ECO:0000313" key="5">
    <source>
        <dbReference type="EMBL" id="MEC5388123.1"/>
    </source>
</evidence>
<dbReference type="SUPFAM" id="SSF53335">
    <property type="entry name" value="S-adenosyl-L-methionine-dependent methyltransferases"/>
    <property type="match status" value="1"/>
</dbReference>
<proteinExistence type="predicted"/>
<evidence type="ECO:0000256" key="2">
    <source>
        <dbReference type="ARBA" id="ARBA00022679"/>
    </source>
</evidence>
<dbReference type="EMBL" id="JAYXHS010000004">
    <property type="protein sequence ID" value="MEC5388123.1"/>
    <property type="molecule type" value="Genomic_DNA"/>
</dbReference>